<dbReference type="EMBL" id="CP032101">
    <property type="protein sequence ID" value="AXX88302.1"/>
    <property type="molecule type" value="Genomic_DNA"/>
</dbReference>
<comment type="subcellular location">
    <subcellularLocation>
        <location evidence="2">Cytoplasm</location>
    </subcellularLocation>
</comment>
<dbReference type="SUPFAM" id="SSF69500">
    <property type="entry name" value="DTD-like"/>
    <property type="match status" value="1"/>
</dbReference>
<dbReference type="GO" id="GO:0000049">
    <property type="term" value="F:tRNA binding"/>
    <property type="evidence" value="ECO:0007669"/>
    <property type="project" value="UniProtKB-UniRule"/>
</dbReference>
<dbReference type="NCBIfam" id="TIGR00256">
    <property type="entry name" value="D-aminoacyl-tRNA deacylase"/>
    <property type="match status" value="1"/>
</dbReference>
<proteinExistence type="inferred from homology"/>
<comment type="catalytic activity">
    <reaction evidence="2">
        <text>glycyl-tRNA(Ala) + H2O = tRNA(Ala) + glycine + H(+)</text>
        <dbReference type="Rhea" id="RHEA:53744"/>
        <dbReference type="Rhea" id="RHEA-COMP:9657"/>
        <dbReference type="Rhea" id="RHEA-COMP:13640"/>
        <dbReference type="ChEBI" id="CHEBI:15377"/>
        <dbReference type="ChEBI" id="CHEBI:15378"/>
        <dbReference type="ChEBI" id="CHEBI:57305"/>
        <dbReference type="ChEBI" id="CHEBI:78442"/>
        <dbReference type="ChEBI" id="CHEBI:78522"/>
    </reaction>
</comment>
<keyword evidence="2 3" id="KW-0378">Hydrolase</keyword>
<evidence type="ECO:0000313" key="6">
    <source>
        <dbReference type="Proteomes" id="UP000264693"/>
    </source>
</evidence>
<dbReference type="PANTHER" id="PTHR10472">
    <property type="entry name" value="D-TYROSYL-TRNA TYR DEACYLASE"/>
    <property type="match status" value="1"/>
</dbReference>
<dbReference type="GO" id="GO:0019478">
    <property type="term" value="P:D-amino acid catabolic process"/>
    <property type="evidence" value="ECO:0007669"/>
    <property type="project" value="UniProtKB-UniRule"/>
</dbReference>
<name>A0A347TNX4_9BACT</name>
<keyword evidence="2" id="KW-0963">Cytoplasm</keyword>
<keyword evidence="2" id="KW-0694">RNA-binding</keyword>
<dbReference type="KEGG" id="amar:AMRN_2604"/>
<protein>
    <recommendedName>
        <fullName evidence="2">D-aminoacyl-tRNA deacylase</fullName>
        <shortName evidence="2">DTD</shortName>
        <ecNumber evidence="2">3.1.1.96</ecNumber>
    </recommendedName>
    <alternativeName>
        <fullName evidence="2">Gly-tRNA(Ala) deacylase</fullName>
        <ecNumber evidence="2">3.1.1.-</ecNumber>
    </alternativeName>
</protein>
<sequence length="149" mass="16567">MIAVVQRVNSSSVTVDNEVVGKISNGLNILLGVKKGDKKEDITKLVNKIVNLRIFQDENDKMNLSLLDIKGEALIISQFTLAANVKKGRRPSFDSSEKPDIAKEMYEQFVKEFEFLGVHTQTGIFGAHMDVNIQNDGPVTFIVDSNELN</sequence>
<dbReference type="Pfam" id="PF02580">
    <property type="entry name" value="Tyr_Deacylase"/>
    <property type="match status" value="1"/>
</dbReference>
<accession>A0A347TNX4</accession>
<evidence type="ECO:0000313" key="3">
    <source>
        <dbReference type="EMBL" id="AXX88302.1"/>
    </source>
</evidence>
<dbReference type="GO" id="GO:0005737">
    <property type="term" value="C:cytoplasm"/>
    <property type="evidence" value="ECO:0007669"/>
    <property type="project" value="UniProtKB-SubCell"/>
</dbReference>
<dbReference type="Proteomes" id="UP000264693">
    <property type="component" value="Chromosome"/>
</dbReference>
<dbReference type="Gene3D" id="3.50.80.10">
    <property type="entry name" value="D-tyrosyl-tRNA(Tyr) deacylase"/>
    <property type="match status" value="1"/>
</dbReference>
<dbReference type="EMBL" id="NXAO01000050">
    <property type="protein sequence ID" value="PHO14615.1"/>
    <property type="molecule type" value="Genomic_DNA"/>
</dbReference>
<keyword evidence="5" id="KW-1185">Reference proteome</keyword>
<gene>
    <name evidence="2 3" type="primary">dtd</name>
    <name evidence="3" type="ORF">AMRN_2604</name>
    <name evidence="4" type="ORF">CPH92_10955</name>
</gene>
<dbReference type="InterPro" id="IPR003732">
    <property type="entry name" value="Daa-tRNA_deacyls_DTD"/>
</dbReference>
<evidence type="ECO:0000256" key="2">
    <source>
        <dbReference type="HAMAP-Rule" id="MF_00518"/>
    </source>
</evidence>
<keyword evidence="2" id="KW-0820">tRNA-binding</keyword>
<dbReference type="EC" id="3.1.1.-" evidence="2"/>
<dbReference type="PANTHER" id="PTHR10472:SF5">
    <property type="entry name" value="D-AMINOACYL-TRNA DEACYLASE 1"/>
    <property type="match status" value="1"/>
</dbReference>
<comment type="catalytic activity">
    <reaction evidence="2">
        <text>a D-aminoacyl-tRNA + H2O = a tRNA + a D-alpha-amino acid + H(+)</text>
        <dbReference type="Rhea" id="RHEA:13953"/>
        <dbReference type="Rhea" id="RHEA-COMP:10123"/>
        <dbReference type="Rhea" id="RHEA-COMP:10124"/>
        <dbReference type="ChEBI" id="CHEBI:15377"/>
        <dbReference type="ChEBI" id="CHEBI:15378"/>
        <dbReference type="ChEBI" id="CHEBI:59871"/>
        <dbReference type="ChEBI" id="CHEBI:78442"/>
        <dbReference type="ChEBI" id="CHEBI:79333"/>
        <dbReference type="EC" id="3.1.1.96"/>
    </reaction>
</comment>
<feature type="short sequence motif" description="Gly-cisPro motif, important for rejection of L-amino acids" evidence="2">
    <location>
        <begin position="137"/>
        <end position="138"/>
    </location>
</feature>
<dbReference type="FunFam" id="3.50.80.10:FF:000001">
    <property type="entry name" value="D-aminoacyl-tRNA deacylase"/>
    <property type="match status" value="1"/>
</dbReference>
<dbReference type="GO" id="GO:0106026">
    <property type="term" value="F:Gly-tRNA(Ala) deacylase activity"/>
    <property type="evidence" value="ECO:0007669"/>
    <property type="project" value="UniProtKB-UniRule"/>
</dbReference>
<evidence type="ECO:0000313" key="4">
    <source>
        <dbReference type="EMBL" id="PHO14615.1"/>
    </source>
</evidence>
<comment type="function">
    <text evidence="2">An aminoacyl-tRNA editing enzyme that deacylates mischarged D-aminoacyl-tRNAs. Also deacylates mischarged glycyl-tRNA(Ala), protecting cells against glycine mischarging by AlaRS. Acts via tRNA-based rather than protein-based catalysis; rejects L-amino acids rather than detecting D-amino acids in the active site. By recycling D-aminoacyl-tRNA to D-amino acids and free tRNA molecules, this enzyme counteracts the toxicity associated with the formation of D-aminoacyl-tRNA entities in vivo and helps enforce protein L-homochirality.</text>
</comment>
<dbReference type="AlphaFoldDB" id="A0A347TNX4"/>
<dbReference type="GO" id="GO:0051500">
    <property type="term" value="F:D-tyrosyl-tRNA(Tyr) deacylase activity"/>
    <property type="evidence" value="ECO:0007669"/>
    <property type="project" value="TreeGrafter"/>
</dbReference>
<reference evidence="4" key="2">
    <citation type="submission" date="2017-09" db="EMBL/GenBank/DDBJ databases">
        <authorList>
            <person name="Perez-Cataluna A."/>
            <person name="Figueras M.J."/>
            <person name="Salas-Masso N."/>
        </authorList>
    </citation>
    <scope>NUCLEOTIDE SEQUENCE</scope>
    <source>
        <strain evidence="4">CECT 7727</strain>
    </source>
</reference>
<evidence type="ECO:0000313" key="5">
    <source>
        <dbReference type="Proteomes" id="UP000224740"/>
    </source>
</evidence>
<organism evidence="3 6">
    <name type="scientific">Malaciobacter marinus</name>
    <dbReference type="NCBI Taxonomy" id="505249"/>
    <lineage>
        <taxon>Bacteria</taxon>
        <taxon>Pseudomonadati</taxon>
        <taxon>Campylobacterota</taxon>
        <taxon>Epsilonproteobacteria</taxon>
        <taxon>Campylobacterales</taxon>
        <taxon>Arcobacteraceae</taxon>
        <taxon>Malaciobacter</taxon>
    </lineage>
</organism>
<dbReference type="GO" id="GO:0043908">
    <property type="term" value="F:Ser(Gly)-tRNA(Ala) hydrolase activity"/>
    <property type="evidence" value="ECO:0007669"/>
    <property type="project" value="UniProtKB-UniRule"/>
</dbReference>
<comment type="subunit">
    <text evidence="2">Homodimer.</text>
</comment>
<dbReference type="Proteomes" id="UP000224740">
    <property type="component" value="Unassembled WGS sequence"/>
</dbReference>
<comment type="similarity">
    <text evidence="1 2">Belongs to the DTD family.</text>
</comment>
<reference evidence="5" key="1">
    <citation type="submission" date="2017-09" db="EMBL/GenBank/DDBJ databases">
        <title>Arcobacter canalis sp. nov., a new species isolated from a water canal contaminated with urban sewage.</title>
        <authorList>
            <person name="Perez-Cataluna A."/>
            <person name="Salas-Masso N."/>
            <person name="Figueras M.J."/>
        </authorList>
    </citation>
    <scope>NUCLEOTIDE SEQUENCE [LARGE SCALE GENOMIC DNA]</scope>
    <source>
        <strain evidence="5">CECT 7727</strain>
    </source>
</reference>
<comment type="domain">
    <text evidence="2">A Gly-cisPro motif from one monomer fits into the active site of the other monomer to allow specific chiral rejection of L-amino acids.</text>
</comment>
<dbReference type="CDD" id="cd00563">
    <property type="entry name" value="Dtyr_deacylase"/>
    <property type="match status" value="1"/>
</dbReference>
<dbReference type="RefSeq" id="WP_099311823.1">
    <property type="nucleotide sequence ID" value="NZ_CP032101.1"/>
</dbReference>
<evidence type="ECO:0000256" key="1">
    <source>
        <dbReference type="ARBA" id="ARBA00009673"/>
    </source>
</evidence>
<dbReference type="EC" id="3.1.1.96" evidence="2"/>
<dbReference type="HAMAP" id="MF_00518">
    <property type="entry name" value="Deacylase_Dtd"/>
    <property type="match status" value="1"/>
</dbReference>
<reference evidence="3 6" key="3">
    <citation type="submission" date="2018-08" db="EMBL/GenBank/DDBJ databases">
        <title>Complete genome of the Arcobacter marinus type strain JCM 15502.</title>
        <authorList>
            <person name="Miller W.G."/>
            <person name="Yee E."/>
            <person name="Huynh S."/>
            <person name="Parker C.T."/>
        </authorList>
    </citation>
    <scope>NUCLEOTIDE SEQUENCE [LARGE SCALE GENOMIC DNA]</scope>
    <source>
        <strain evidence="3 6">JCM 15502</strain>
    </source>
</reference>
<dbReference type="InterPro" id="IPR023509">
    <property type="entry name" value="DTD-like_sf"/>
</dbReference>